<proteinExistence type="predicted"/>
<gene>
    <name evidence="1" type="ORF">NNX28_16830</name>
</gene>
<comment type="caution">
    <text evidence="1">The sequence shown here is derived from an EMBL/GenBank/DDBJ whole genome shotgun (WGS) entry which is preliminary data.</text>
</comment>
<evidence type="ECO:0000313" key="2">
    <source>
        <dbReference type="Proteomes" id="UP001206924"/>
    </source>
</evidence>
<protein>
    <submittedName>
        <fullName evidence="1">Uncharacterized protein</fullName>
    </submittedName>
</protein>
<organism evidence="1 2">
    <name type="scientific">Arthrobacter jinronghuae</name>
    <dbReference type="NCBI Taxonomy" id="2964609"/>
    <lineage>
        <taxon>Bacteria</taxon>
        <taxon>Bacillati</taxon>
        <taxon>Actinomycetota</taxon>
        <taxon>Actinomycetes</taxon>
        <taxon>Micrococcales</taxon>
        <taxon>Micrococcaceae</taxon>
        <taxon>Arthrobacter</taxon>
    </lineage>
</organism>
<dbReference type="EMBL" id="JANFLP010000020">
    <property type="protein sequence ID" value="MCQ1951584.1"/>
    <property type="molecule type" value="Genomic_DNA"/>
</dbReference>
<accession>A0ABT1NXZ9</accession>
<dbReference type="RefSeq" id="WP_255866592.1">
    <property type="nucleotide sequence ID" value="NZ_CP104263.1"/>
</dbReference>
<reference evidence="1 2" key="1">
    <citation type="submission" date="2022-07" db="EMBL/GenBank/DDBJ databases">
        <title>Novel species in genus Arthrobacter.</title>
        <authorList>
            <person name="Liu Y."/>
        </authorList>
    </citation>
    <scope>NUCLEOTIDE SEQUENCE [LARGE SCALE GENOMIC DNA]</scope>
    <source>
        <strain evidence="2">zg-Y859</strain>
    </source>
</reference>
<name>A0ABT1NXZ9_9MICC</name>
<dbReference type="Proteomes" id="UP001206924">
    <property type="component" value="Unassembled WGS sequence"/>
</dbReference>
<evidence type="ECO:0000313" key="1">
    <source>
        <dbReference type="EMBL" id="MCQ1951584.1"/>
    </source>
</evidence>
<sequence length="127" mass="14168">MMTSTNDTELVRLDRTEADIVVRHLTGEYHNRHGVDNSGRLEYFAAKLSWQIGGDNTRSFRDYLVDALRAFEGLMDIYWGDQPHDLRDQYESDLNIAVNGALDAAGFPAGMILRSGEQLPVALPVAA</sequence>
<keyword evidence="2" id="KW-1185">Reference proteome</keyword>